<protein>
    <submittedName>
        <fullName evidence="5">LacI family transcriptional regulator</fullName>
    </submittedName>
</protein>
<dbReference type="Gene3D" id="3.40.50.2300">
    <property type="match status" value="2"/>
</dbReference>
<dbReference type="Proteomes" id="UP000075221">
    <property type="component" value="Chromosome"/>
</dbReference>
<evidence type="ECO:0000256" key="2">
    <source>
        <dbReference type="ARBA" id="ARBA00023125"/>
    </source>
</evidence>
<accession>A0AAC8YIC2</accession>
<dbReference type="PANTHER" id="PTHR30146:SF153">
    <property type="entry name" value="LACTOSE OPERON REPRESSOR"/>
    <property type="match status" value="1"/>
</dbReference>
<evidence type="ECO:0000313" key="6">
    <source>
        <dbReference type="EMBL" id="AOZ48363.1"/>
    </source>
</evidence>
<dbReference type="EMBL" id="CP014352">
    <property type="protein sequence ID" value="AMS07158.1"/>
    <property type="molecule type" value="Genomic_DNA"/>
</dbReference>
<dbReference type="Proteomes" id="UP000178666">
    <property type="component" value="Chromosome"/>
</dbReference>
<gene>
    <name evidence="6" type="ORF">A8L58_11225</name>
    <name evidence="5" type="ORF">AXH35_09785</name>
</gene>
<reference evidence="6 8" key="1">
    <citation type="journal article" date="2016" name="Plant Dis.">
        <title>Improved production of propionic acid using genome shuffling.</title>
        <authorList>
            <person name="Luna-Flores C.H."/>
            <person name="Palfreyman R.W."/>
            <person name="Kromer J.O."/>
            <person name="Nielsen L.K."/>
            <person name="Marcellin E."/>
        </authorList>
    </citation>
    <scope>NUCLEOTIDE SEQUENCE [LARGE SCALE GENOMIC DNA]</scope>
    <source>
        <strain evidence="6 8">F3E8</strain>
    </source>
</reference>
<dbReference type="InterPro" id="IPR000843">
    <property type="entry name" value="HTH_LacI"/>
</dbReference>
<sequence length="343" mass="36908">MAARLKDVALRAGVSVKTVSNVVNNNPHVRPATRQRVQKAIQELDYRPNLAARNLKSGRSGFIGLAVPELRTPYFAELTSKIWAEAERLGYVALLDITGADPDAERMVMSGVSARLIDGMIFSPLSLEAQEIADWRAGVPVVLLGERAVPPGYDHVAVESVPAARRITEHLIATDHRRIGAIGHVPSQGTSSVRLEGYRQALESAGLPFDRDLVIDVPDYSRGSGHEAMNRLNSLAEPPDAVFCFNDAMAVGAVRACHEAGLRVPSDVAVAGFDNIPESSYTTPSITTIAPDMDVLARESLRLLIRRIDAARNGSRVEPVDVAVPWRLSIRESTGGASQAVGA</sequence>
<evidence type="ECO:0000256" key="1">
    <source>
        <dbReference type="ARBA" id="ARBA00023015"/>
    </source>
</evidence>
<dbReference type="SUPFAM" id="SSF47413">
    <property type="entry name" value="lambda repressor-like DNA-binding domains"/>
    <property type="match status" value="1"/>
</dbReference>
<dbReference type="SMART" id="SM00354">
    <property type="entry name" value="HTH_LACI"/>
    <property type="match status" value="1"/>
</dbReference>
<feature type="domain" description="HTH lacI-type" evidence="4">
    <location>
        <begin position="3"/>
        <end position="57"/>
    </location>
</feature>
<evidence type="ECO:0000313" key="7">
    <source>
        <dbReference type="Proteomes" id="UP000075221"/>
    </source>
</evidence>
<dbReference type="Pfam" id="PF00356">
    <property type="entry name" value="LacI"/>
    <property type="match status" value="1"/>
</dbReference>
<keyword evidence="3" id="KW-0804">Transcription</keyword>
<dbReference type="Pfam" id="PF13377">
    <property type="entry name" value="Peripla_BP_3"/>
    <property type="match status" value="1"/>
</dbReference>
<keyword evidence="2" id="KW-0238">DNA-binding</keyword>
<evidence type="ECO:0000256" key="3">
    <source>
        <dbReference type="ARBA" id="ARBA00023163"/>
    </source>
</evidence>
<evidence type="ECO:0000259" key="4">
    <source>
        <dbReference type="PROSITE" id="PS50932"/>
    </source>
</evidence>
<evidence type="ECO:0000313" key="8">
    <source>
        <dbReference type="Proteomes" id="UP000178666"/>
    </source>
</evidence>
<dbReference type="PROSITE" id="PS00356">
    <property type="entry name" value="HTH_LACI_1"/>
    <property type="match status" value="1"/>
</dbReference>
<dbReference type="GO" id="GO:0000976">
    <property type="term" value="F:transcription cis-regulatory region binding"/>
    <property type="evidence" value="ECO:0007669"/>
    <property type="project" value="TreeGrafter"/>
</dbReference>
<dbReference type="GO" id="GO:0003700">
    <property type="term" value="F:DNA-binding transcription factor activity"/>
    <property type="evidence" value="ECO:0007669"/>
    <property type="project" value="TreeGrafter"/>
</dbReference>
<dbReference type="InterPro" id="IPR010982">
    <property type="entry name" value="Lambda_DNA-bd_dom_sf"/>
</dbReference>
<dbReference type="InterPro" id="IPR028082">
    <property type="entry name" value="Peripla_BP_I"/>
</dbReference>
<dbReference type="CDD" id="cd06267">
    <property type="entry name" value="PBP1_LacI_sugar_binding-like"/>
    <property type="match status" value="1"/>
</dbReference>
<keyword evidence="8" id="KW-1185">Reference proteome</keyword>
<dbReference type="EMBL" id="CP015970">
    <property type="protein sequence ID" value="AOZ48363.1"/>
    <property type="molecule type" value="Genomic_DNA"/>
</dbReference>
<organism evidence="5 7">
    <name type="scientific">Acidipropionibacterium acidipropionici</name>
    <dbReference type="NCBI Taxonomy" id="1748"/>
    <lineage>
        <taxon>Bacteria</taxon>
        <taxon>Bacillati</taxon>
        <taxon>Actinomycetota</taxon>
        <taxon>Actinomycetes</taxon>
        <taxon>Propionibacteriales</taxon>
        <taxon>Propionibacteriaceae</taxon>
        <taxon>Acidipropionibacterium</taxon>
    </lineage>
</organism>
<dbReference type="AlphaFoldDB" id="A0AAC8YIC2"/>
<dbReference type="SUPFAM" id="SSF53822">
    <property type="entry name" value="Periplasmic binding protein-like I"/>
    <property type="match status" value="1"/>
</dbReference>
<dbReference type="PROSITE" id="PS50932">
    <property type="entry name" value="HTH_LACI_2"/>
    <property type="match status" value="1"/>
</dbReference>
<proteinExistence type="predicted"/>
<reference evidence="5 7" key="2">
    <citation type="submission" date="2016-02" db="EMBL/GenBank/DDBJ databases">
        <title>Complete Genome Sequence of Propionibacterium acidipropionici ATCC 55737.</title>
        <authorList>
            <person name="Luna Flores C.H."/>
            <person name="Nielsen L.K."/>
            <person name="Marcellin E."/>
        </authorList>
    </citation>
    <scope>NUCLEOTIDE SEQUENCE [LARGE SCALE GENOMIC DNA]</scope>
    <source>
        <strain evidence="5 7">ATCC 55737</strain>
    </source>
</reference>
<evidence type="ECO:0000313" key="5">
    <source>
        <dbReference type="EMBL" id="AMS07158.1"/>
    </source>
</evidence>
<keyword evidence="1" id="KW-0805">Transcription regulation</keyword>
<dbReference type="CDD" id="cd01392">
    <property type="entry name" value="HTH_LacI"/>
    <property type="match status" value="1"/>
</dbReference>
<dbReference type="RefSeq" id="WP_062820763.1">
    <property type="nucleotide sequence ID" value="NZ_CP014352.1"/>
</dbReference>
<dbReference type="InterPro" id="IPR046335">
    <property type="entry name" value="LacI/GalR-like_sensor"/>
</dbReference>
<dbReference type="Gene3D" id="1.10.260.40">
    <property type="entry name" value="lambda repressor-like DNA-binding domains"/>
    <property type="match status" value="1"/>
</dbReference>
<dbReference type="PANTHER" id="PTHR30146">
    <property type="entry name" value="LACI-RELATED TRANSCRIPTIONAL REPRESSOR"/>
    <property type="match status" value="1"/>
</dbReference>
<name>A0AAC8YIC2_9ACTN</name>